<feature type="transmembrane region" description="Helical" evidence="1">
    <location>
        <begin position="87"/>
        <end position="109"/>
    </location>
</feature>
<reference evidence="2" key="1">
    <citation type="submission" date="2018-09" db="EMBL/GenBank/DDBJ databases">
        <title>Murine metabolic-syndrome-specific gut microbial biobank.</title>
        <authorList>
            <person name="Liu C."/>
        </authorList>
    </citation>
    <scope>NUCLEOTIDE SEQUENCE</scope>
    <source>
        <strain evidence="2">D42-62</strain>
    </source>
</reference>
<evidence type="ECO:0000313" key="3">
    <source>
        <dbReference type="Proteomes" id="UP001154420"/>
    </source>
</evidence>
<keyword evidence="1" id="KW-0472">Membrane</keyword>
<dbReference type="AlphaFoldDB" id="A0A9X5BJ52"/>
<evidence type="ECO:0000256" key="1">
    <source>
        <dbReference type="SAM" id="Phobius"/>
    </source>
</evidence>
<evidence type="ECO:0000313" key="2">
    <source>
        <dbReference type="EMBL" id="NBJ94999.1"/>
    </source>
</evidence>
<feature type="transmembrane region" description="Helical" evidence="1">
    <location>
        <begin position="7"/>
        <end position="26"/>
    </location>
</feature>
<dbReference type="OrthoDB" id="2054773at2"/>
<keyword evidence="3" id="KW-1185">Reference proteome</keyword>
<feature type="transmembrane region" description="Helical" evidence="1">
    <location>
        <begin position="62"/>
        <end position="81"/>
    </location>
</feature>
<keyword evidence="1" id="KW-0812">Transmembrane</keyword>
<dbReference type="RefSeq" id="WP_016303036.1">
    <property type="nucleotide sequence ID" value="NZ_QZDT01000060.1"/>
</dbReference>
<dbReference type="Proteomes" id="UP001154420">
    <property type="component" value="Unassembled WGS sequence"/>
</dbReference>
<accession>A0A9X5BJ52</accession>
<comment type="caution">
    <text evidence="2">The sequence shown here is derived from an EMBL/GenBank/DDBJ whole genome shotgun (WGS) entry which is preliminary data.</text>
</comment>
<keyword evidence="1" id="KW-1133">Transmembrane helix</keyword>
<feature type="transmembrane region" description="Helical" evidence="1">
    <location>
        <begin position="32"/>
        <end position="55"/>
    </location>
</feature>
<protein>
    <submittedName>
        <fullName evidence="2">Uncharacterized protein</fullName>
    </submittedName>
</protein>
<gene>
    <name evidence="2" type="ORF">D5281_21135</name>
</gene>
<sequence>MKKNIILWLAVSAVVMLALPWLAVTLVKGDAGMAVCFLLFFALNPLYSVIFGVFAGKDMKHLWSLPIVSAALFLIGTWIFFDMGEMAFILYAVVYLVLGIVAMLISMIIRKKAQR</sequence>
<name>A0A9X5BJ52_9FIRM</name>
<organism evidence="2 3">
    <name type="scientific">Parablautia muri</name>
    <dbReference type="NCBI Taxonomy" id="2320879"/>
    <lineage>
        <taxon>Bacteria</taxon>
        <taxon>Bacillati</taxon>
        <taxon>Bacillota</taxon>
        <taxon>Clostridia</taxon>
        <taxon>Lachnospirales</taxon>
        <taxon>Lachnospiraceae</taxon>
        <taxon>Parablautia</taxon>
    </lineage>
</organism>
<dbReference type="EMBL" id="QZDT01000060">
    <property type="protein sequence ID" value="NBJ94999.1"/>
    <property type="molecule type" value="Genomic_DNA"/>
</dbReference>
<proteinExistence type="predicted"/>